<dbReference type="EMBL" id="SGXE01000002">
    <property type="protein sequence ID" value="RZS93564.1"/>
    <property type="molecule type" value="Genomic_DNA"/>
</dbReference>
<dbReference type="AlphaFoldDB" id="A0A4Q7P1H4"/>
<proteinExistence type="predicted"/>
<protein>
    <submittedName>
        <fullName evidence="1">Uncharacterized protein</fullName>
    </submittedName>
</protein>
<gene>
    <name evidence="1" type="ORF">EV197_2144</name>
</gene>
<comment type="caution">
    <text evidence="1">The sequence shown here is derived from an EMBL/GenBank/DDBJ whole genome shotgun (WGS) entry which is preliminary data.</text>
</comment>
<evidence type="ECO:0000313" key="2">
    <source>
        <dbReference type="Proteomes" id="UP000292262"/>
    </source>
</evidence>
<organism evidence="1 2">
    <name type="scientific">Aquimarina brevivitae</name>
    <dbReference type="NCBI Taxonomy" id="323412"/>
    <lineage>
        <taxon>Bacteria</taxon>
        <taxon>Pseudomonadati</taxon>
        <taxon>Bacteroidota</taxon>
        <taxon>Flavobacteriia</taxon>
        <taxon>Flavobacteriales</taxon>
        <taxon>Flavobacteriaceae</taxon>
        <taxon>Aquimarina</taxon>
    </lineage>
</organism>
<dbReference type="Proteomes" id="UP000292262">
    <property type="component" value="Unassembled WGS sequence"/>
</dbReference>
<accession>A0A4Q7P1H4</accession>
<reference evidence="1 2" key="1">
    <citation type="submission" date="2019-02" db="EMBL/GenBank/DDBJ databases">
        <title>Genomic Encyclopedia of Type Strains, Phase IV (KMG-IV): sequencing the most valuable type-strain genomes for metagenomic binning, comparative biology and taxonomic classification.</title>
        <authorList>
            <person name="Goeker M."/>
        </authorList>
    </citation>
    <scope>NUCLEOTIDE SEQUENCE [LARGE SCALE GENOMIC DNA]</scope>
    <source>
        <strain evidence="1 2">DSM 17196</strain>
    </source>
</reference>
<name>A0A4Q7P1H4_9FLAO</name>
<dbReference type="SUPFAM" id="SSF56935">
    <property type="entry name" value="Porins"/>
    <property type="match status" value="2"/>
</dbReference>
<sequence>MFFVMSGNFCDAQDFSQIGKAKLFSYTGGIAANAVFYEGDALRDPFTYVLQGNVNFNFSGLYNVPLTFTYSNQEFNYSKPFKFNRLSLNPSYKWISAHIGDASMTFSPYTLSGHQFTGVGVDLTPNGPIKLSAMYGRLIRPVEYDPNIPENTPAYERYGYGLKASYDFEKFNVGLTFFTAKDDVNSLETEIPLEIGVTPKENLVVSVESTFKPIKNLQVNVEYATSALTENLNTEEFDGSLGPFSFLFNEKLSTSYYNALRLNMNYAIGNGSIGAGYERIDPEYKTLGAYFFNNDLENITVNTSQTIFDGKLGVQVNAGLQRNNLDNTKKSELRKIVTTINLNYTASEKTSISATYSNFQNLTNIRNQFDYINEISQYDNIDTLNFKQLSQNANVTVDHMLSSSSTKKQNLNLSLNVQDVRDLQEQAFTGAQNTLNTTRLLNSALGYTLGFPEENLSFSAAVNATFNTTTDVSSSAVGPTLVVGKKFLDNQLKTSFSSSYNTSFSEGLKQNEVLSLRCSAGYKFLRNHNINMNLVSMFRSGGASGGTNDFTATVSYSYSFASGDWKLKFNKKQKTKTPKAAKKKKVKEKGLTIIKLRYRDIIYEGNVFEVLSQIDRLRTSEVPYFKQIELNTLKKDITFLKYAAPKLINEKMIDYLAAIYHYFDFRDKFNDIVFNSVLLLKKDAARIDIDVEKKFIKLRQRVEQHQFKGIDPAQITTAMDWELTTYKKLYRQFVKERQLFVGHRWMQKQIEKIETFRDYKRRRELIRFRAINMEQAYKVYSDEQNSIPKVEAFLLMQLIEYYQELAKDKVDPNDYKLKYIAQNNN</sequence>
<keyword evidence="2" id="KW-1185">Reference proteome</keyword>
<evidence type="ECO:0000313" key="1">
    <source>
        <dbReference type="EMBL" id="RZS93564.1"/>
    </source>
</evidence>